<dbReference type="UniPathway" id="UPA00094"/>
<dbReference type="Proteomes" id="UP000734854">
    <property type="component" value="Unassembled WGS sequence"/>
</dbReference>
<feature type="compositionally biased region" description="Basic and acidic residues" evidence="2">
    <location>
        <begin position="266"/>
        <end position="277"/>
    </location>
</feature>
<feature type="region of interest" description="Disordered" evidence="2">
    <location>
        <begin position="63"/>
        <end position="96"/>
    </location>
</feature>
<keyword evidence="1" id="KW-0150">Chloroplast</keyword>
<dbReference type="InterPro" id="IPR011053">
    <property type="entry name" value="Single_hybrid_motif"/>
</dbReference>
<keyword evidence="6" id="KW-1185">Reference proteome</keyword>
<protein>
    <recommendedName>
        <fullName evidence="1">Biotin carboxyl carrier protein of acetyl-CoA carboxylase</fullName>
    </recommendedName>
</protein>
<feature type="domain" description="Tf2-1-like SH3-like" evidence="4">
    <location>
        <begin position="2"/>
        <end position="37"/>
    </location>
</feature>
<keyword evidence="1" id="KW-0444">Lipid biosynthesis</keyword>
<reference evidence="5 6" key="1">
    <citation type="submission" date="2020-08" db="EMBL/GenBank/DDBJ databases">
        <title>Plant Genome Project.</title>
        <authorList>
            <person name="Zhang R.-G."/>
        </authorList>
    </citation>
    <scope>NUCLEOTIDE SEQUENCE [LARGE SCALE GENOMIC DNA]</scope>
    <source>
        <tissue evidence="5">Rhizome</tissue>
    </source>
</reference>
<dbReference type="GO" id="GO:0009317">
    <property type="term" value="C:acetyl-CoA carboxylase complex"/>
    <property type="evidence" value="ECO:0007669"/>
    <property type="project" value="InterPro"/>
</dbReference>
<dbReference type="PRINTS" id="PR01071">
    <property type="entry name" value="ACOABIOTINCC"/>
</dbReference>
<accession>A0A8J5EYR8</accession>
<dbReference type="PANTHER" id="PTHR46148">
    <property type="entry name" value="CHROMO DOMAIN-CONTAINING PROTEIN"/>
    <property type="match status" value="1"/>
</dbReference>
<dbReference type="InterPro" id="IPR001249">
    <property type="entry name" value="AcCoA_biotinCC"/>
</dbReference>
<dbReference type="Gene3D" id="2.40.50.100">
    <property type="match status" value="1"/>
</dbReference>
<evidence type="ECO:0000256" key="1">
    <source>
        <dbReference type="RuleBase" id="RU364072"/>
    </source>
</evidence>
<evidence type="ECO:0000313" key="6">
    <source>
        <dbReference type="Proteomes" id="UP000734854"/>
    </source>
</evidence>
<dbReference type="GO" id="GO:0003989">
    <property type="term" value="F:acetyl-CoA carboxylase activity"/>
    <property type="evidence" value="ECO:0007669"/>
    <property type="project" value="InterPro"/>
</dbReference>
<feature type="domain" description="Lipoyl-binding" evidence="3">
    <location>
        <begin position="153"/>
        <end position="182"/>
    </location>
</feature>
<comment type="caution">
    <text evidence="5">The sequence shown here is derived from an EMBL/GenBank/DDBJ whole genome shotgun (WGS) entry which is preliminary data.</text>
</comment>
<proteinExistence type="predicted"/>
<evidence type="ECO:0000256" key="2">
    <source>
        <dbReference type="SAM" id="MobiDB-lite"/>
    </source>
</evidence>
<feature type="compositionally biased region" description="Polar residues" evidence="2">
    <location>
        <begin position="63"/>
        <end position="74"/>
    </location>
</feature>
<evidence type="ECO:0000259" key="3">
    <source>
        <dbReference type="Pfam" id="PF00364"/>
    </source>
</evidence>
<organism evidence="5 6">
    <name type="scientific">Zingiber officinale</name>
    <name type="common">Ginger</name>
    <name type="synonym">Amomum zingiber</name>
    <dbReference type="NCBI Taxonomy" id="94328"/>
    <lineage>
        <taxon>Eukaryota</taxon>
        <taxon>Viridiplantae</taxon>
        <taxon>Streptophyta</taxon>
        <taxon>Embryophyta</taxon>
        <taxon>Tracheophyta</taxon>
        <taxon>Spermatophyta</taxon>
        <taxon>Magnoliopsida</taxon>
        <taxon>Liliopsida</taxon>
        <taxon>Zingiberales</taxon>
        <taxon>Zingiberaceae</taxon>
        <taxon>Zingiber</taxon>
    </lineage>
</organism>
<dbReference type="EMBL" id="JACMSC010000018">
    <property type="protein sequence ID" value="KAG6477310.1"/>
    <property type="molecule type" value="Genomic_DNA"/>
</dbReference>
<gene>
    <name evidence="5" type="ORF">ZIOFF_066563</name>
</gene>
<dbReference type="InterPro" id="IPR056924">
    <property type="entry name" value="SH3_Tf2-1"/>
</dbReference>
<comment type="subcellular location">
    <subcellularLocation>
        <location evidence="1">Plastid</location>
        <location evidence="1">Chloroplast</location>
    </subcellularLocation>
</comment>
<feature type="region of interest" description="Disordered" evidence="2">
    <location>
        <begin position="264"/>
        <end position="294"/>
    </location>
</feature>
<evidence type="ECO:0000259" key="4">
    <source>
        <dbReference type="Pfam" id="PF24626"/>
    </source>
</evidence>
<dbReference type="SUPFAM" id="SSF51230">
    <property type="entry name" value="Single hybrid motif"/>
    <property type="match status" value="1"/>
</dbReference>
<keyword evidence="1" id="KW-0092">Biotin</keyword>
<dbReference type="InterPro" id="IPR000089">
    <property type="entry name" value="Biotin_lipoyl"/>
</dbReference>
<comment type="pathway">
    <text evidence="1">Lipid metabolism; fatty acid biosynthesis.</text>
</comment>
<dbReference type="GO" id="GO:0009507">
    <property type="term" value="C:chloroplast"/>
    <property type="evidence" value="ECO:0007669"/>
    <property type="project" value="UniProtKB-SubCell"/>
</dbReference>
<dbReference type="Pfam" id="PF00364">
    <property type="entry name" value="Biotin_lipoyl"/>
    <property type="match status" value="1"/>
</dbReference>
<keyword evidence="1" id="KW-0934">Plastid</keyword>
<keyword evidence="1" id="KW-0275">Fatty acid biosynthesis</keyword>
<dbReference type="GO" id="GO:0006633">
    <property type="term" value="P:fatty acid biosynthetic process"/>
    <property type="evidence" value="ECO:0007669"/>
    <property type="project" value="UniProtKB-UniPathway"/>
</dbReference>
<comment type="function">
    <text evidence="1">This protein is a component of the acetyl coenzyme A carboxylase complex; first, biotin carboxylase catalyzes the carboxylation of the carrier protein and then the transcarboxylase transfers the carboxyl group to form malonyl-CoA.</text>
</comment>
<dbReference type="AlphaFoldDB" id="A0A8J5EYR8"/>
<dbReference type="Pfam" id="PF24626">
    <property type="entry name" value="SH3_Tf2-1"/>
    <property type="match status" value="1"/>
</dbReference>
<feature type="compositionally biased region" description="Basic residues" evidence="2">
    <location>
        <begin position="278"/>
        <end position="288"/>
    </location>
</feature>
<keyword evidence="1" id="KW-0276">Fatty acid metabolism</keyword>
<dbReference type="PANTHER" id="PTHR46148:SF54">
    <property type="entry name" value="RETROTRANSPOSON-LIKE PROTEIN"/>
    <property type="match status" value="1"/>
</dbReference>
<keyword evidence="1" id="KW-0443">Lipid metabolism</keyword>
<sequence length="338" mass="37461">MKLSPKFYGPYKVIERIGPVAYRLELPQDSKIHSVFHGLRFHRHLPIIANAKLNEVVGGSAYDATSSETKTEMSASKGKNEKDEKLSPPSAPSSSDKAIAEFMSQVNSRDIAELQLKQNSCELIIRKKEALPQSQTAQVVMMQTLRLNPGPGLPPFVKPGDKVNKGQVLCIIEAMKLMNEIETWRRVREEDATNSRPYDGLADGLDGEMLARDVCWRGHGRRRQRHWRTRAAEGDGLTAGEFAAEKEKALAAGELARQKKRRRAAARKEATRKEAARGRRRRGRRRREKTAAAGADQAGTVVEILLIEDGKPVGVGQILFLLVSSWAGSGYIDGDSLI</sequence>
<name>A0A8J5EYR8_ZINOF</name>
<dbReference type="CDD" id="cd06850">
    <property type="entry name" value="biotinyl_domain"/>
    <property type="match status" value="1"/>
</dbReference>
<evidence type="ECO:0000313" key="5">
    <source>
        <dbReference type="EMBL" id="KAG6477310.1"/>
    </source>
</evidence>